<reference evidence="1" key="2">
    <citation type="submission" date="2018-10" db="UniProtKB">
        <authorList>
            <consortium name="EnsemblPlants"/>
        </authorList>
    </citation>
    <scope>IDENTIFICATION</scope>
</reference>
<dbReference type="Gramene" id="TraesCS2B02G548700.1">
    <property type="protein sequence ID" value="TraesCS2B02G548700.1"/>
    <property type="gene ID" value="TraesCS2B02G548700"/>
</dbReference>
<evidence type="ECO:0008006" key="3">
    <source>
        <dbReference type="Google" id="ProtNLM"/>
    </source>
</evidence>
<dbReference type="AlphaFoldDB" id="A0A3B6CF50"/>
<dbReference type="OMA" id="YVMGRYR"/>
<dbReference type="EnsemblPlants" id="TraesCS2B02G548700.1">
    <property type="protein sequence ID" value="TraesCS2B02G548700.1"/>
    <property type="gene ID" value="TraesCS2B02G548700"/>
</dbReference>
<evidence type="ECO:0000313" key="2">
    <source>
        <dbReference type="Proteomes" id="UP000019116"/>
    </source>
</evidence>
<dbReference type="Pfam" id="PF07893">
    <property type="entry name" value="DUF1668"/>
    <property type="match status" value="2"/>
</dbReference>
<reference evidence="1" key="1">
    <citation type="submission" date="2018-08" db="EMBL/GenBank/DDBJ databases">
        <authorList>
            <person name="Rossello M."/>
        </authorList>
    </citation>
    <scope>NUCLEOTIDE SEQUENCE [LARGE SCALE GENOMIC DNA]</scope>
    <source>
        <strain evidence="1">cv. Chinese Spring</strain>
    </source>
</reference>
<dbReference type="Gramene" id="TraesCS2B03G1377200.1">
    <property type="protein sequence ID" value="TraesCS2B03G1377200.1.CDS"/>
    <property type="gene ID" value="TraesCS2B03G1377200"/>
</dbReference>
<proteinExistence type="predicted"/>
<dbReference type="InterPro" id="IPR012871">
    <property type="entry name" value="DUF1668_ORYSA"/>
</dbReference>
<dbReference type="PANTHER" id="PTHR33085:SF145">
    <property type="entry name" value="OS05G0302200 PROTEIN"/>
    <property type="match status" value="1"/>
</dbReference>
<sequence length="330" mass="37224">MKARQFLNVVMQKYRNGSLYTVSRIKPEEQLFYGSTAEARAAAKSKTITRIPPPRLRLERSISLSDEERMDFLPFHEGSSGGASKILCVDAEGHTILYDMDAGSLQPIPHLNSPKGSRPIGFSATNREASDPERADAFYVMGRFPSSYGPYNFEECPVICHALLHIEGDSILVISSGQKSVGTYCFNTASRKWFKAGPWKLPFYSRAVHVPELDNLLFGIDNDEHHFCAMDISSRLLSKRGPPLVYTWPHLDLPEDWAMLDCSFVYLGAGRFCISKVFEFGFDERTGNMTEMGVVMSGVEVVRYKKSGLVMVNHRSKFYNCIWDDIQCVL</sequence>
<evidence type="ECO:0000313" key="1">
    <source>
        <dbReference type="EnsemblPlants" id="TraesCS2B02G548700.1"/>
    </source>
</evidence>
<protein>
    <recommendedName>
        <fullName evidence="3">F-box associated domain-containing protein</fullName>
    </recommendedName>
</protein>
<keyword evidence="2" id="KW-1185">Reference proteome</keyword>
<organism evidence="1">
    <name type="scientific">Triticum aestivum</name>
    <name type="common">Wheat</name>
    <dbReference type="NCBI Taxonomy" id="4565"/>
    <lineage>
        <taxon>Eukaryota</taxon>
        <taxon>Viridiplantae</taxon>
        <taxon>Streptophyta</taxon>
        <taxon>Embryophyta</taxon>
        <taxon>Tracheophyta</taxon>
        <taxon>Spermatophyta</taxon>
        <taxon>Magnoliopsida</taxon>
        <taxon>Liliopsida</taxon>
        <taxon>Poales</taxon>
        <taxon>Poaceae</taxon>
        <taxon>BOP clade</taxon>
        <taxon>Pooideae</taxon>
        <taxon>Triticodae</taxon>
        <taxon>Triticeae</taxon>
        <taxon>Triticinae</taxon>
        <taxon>Triticum</taxon>
    </lineage>
</organism>
<dbReference type="OrthoDB" id="688194at2759"/>
<dbReference type="Proteomes" id="UP000019116">
    <property type="component" value="Chromosome 2B"/>
</dbReference>
<dbReference type="PANTHER" id="PTHR33085">
    <property type="entry name" value="OS12G0113100 PROTEIN-RELATED"/>
    <property type="match status" value="1"/>
</dbReference>
<name>A0A3B6CF50_WHEAT</name>
<accession>A0A3B6CF50</accession>